<dbReference type="PANTHER" id="PTHR43578:SF3">
    <property type="entry name" value="NADH-QUINONE OXIDOREDUCTASE SUBUNIT F"/>
    <property type="match status" value="1"/>
</dbReference>
<proteinExistence type="inferred from homology"/>
<dbReference type="Gene3D" id="6.10.250.1450">
    <property type="match status" value="1"/>
</dbReference>
<accession>X1PNT7</accession>
<dbReference type="Gene3D" id="3.10.20.600">
    <property type="match status" value="1"/>
</dbReference>
<evidence type="ECO:0000313" key="7">
    <source>
        <dbReference type="EMBL" id="GAI44196.1"/>
    </source>
</evidence>
<comment type="caution">
    <text evidence="7">The sequence shown here is derived from an EMBL/GenBank/DDBJ whole genome shotgun (WGS) entry which is preliminary data.</text>
</comment>
<evidence type="ECO:0000256" key="1">
    <source>
        <dbReference type="ARBA" id="ARBA00007523"/>
    </source>
</evidence>
<comment type="similarity">
    <text evidence="1">Belongs to the complex I 51 kDa subunit family.</text>
</comment>
<protein>
    <recommendedName>
        <fullName evidence="6">NADH-ubiquinone oxidoreductase 51kDa subunit FMN-binding domain-containing protein</fullName>
    </recommendedName>
</protein>
<sequence length="260" mass="28575">DNCGRINPEEIEEYIGTGGYQALGIALKEKKPEDIIKIVKDSGLKGRGGAGFPTGLKWSFAAQEKESPKYVICNGDEGEPGTFKDRLIMEGDPHKILEGMALCAYGIGANIGYIYIRGEYQLSIQRLEKAIKEAEKLVLLGKNIFDTDFDFEVKIKIGAGSYVCGEETALLNSMEGFRGEPRLKPPFPAKSGFLSKPTNLNNVETLANIPPIILNGAEWFRKFGTEDSPGTKVYTILGHINRPGLIEVPMGITLREIVYD</sequence>
<keyword evidence="2" id="KW-0004">4Fe-4S</keyword>
<evidence type="ECO:0000256" key="5">
    <source>
        <dbReference type="ARBA" id="ARBA00023014"/>
    </source>
</evidence>
<reference evidence="7" key="1">
    <citation type="journal article" date="2014" name="Front. Microbiol.">
        <title>High frequency of phylogenetically diverse reductive dehalogenase-homologous genes in deep subseafloor sedimentary metagenomes.</title>
        <authorList>
            <person name="Kawai M."/>
            <person name="Futagami T."/>
            <person name="Toyoda A."/>
            <person name="Takaki Y."/>
            <person name="Nishi S."/>
            <person name="Hori S."/>
            <person name="Arai W."/>
            <person name="Tsubouchi T."/>
            <person name="Morono Y."/>
            <person name="Uchiyama I."/>
            <person name="Ito T."/>
            <person name="Fujiyama A."/>
            <person name="Inagaki F."/>
            <person name="Takami H."/>
        </authorList>
    </citation>
    <scope>NUCLEOTIDE SEQUENCE</scope>
    <source>
        <strain evidence="7">Expedition CK06-06</strain>
    </source>
</reference>
<dbReference type="AlphaFoldDB" id="X1PNT7"/>
<dbReference type="Pfam" id="PF01512">
    <property type="entry name" value="Complex1_51K"/>
    <property type="match status" value="1"/>
</dbReference>
<dbReference type="SUPFAM" id="SSF142984">
    <property type="entry name" value="Nqo1 middle domain-like"/>
    <property type="match status" value="1"/>
</dbReference>
<evidence type="ECO:0000256" key="3">
    <source>
        <dbReference type="ARBA" id="ARBA00022723"/>
    </source>
</evidence>
<dbReference type="InterPro" id="IPR037225">
    <property type="entry name" value="Nuo51_FMN-bd_sf"/>
</dbReference>
<evidence type="ECO:0000256" key="2">
    <source>
        <dbReference type="ARBA" id="ARBA00022485"/>
    </source>
</evidence>
<dbReference type="GO" id="GO:0046872">
    <property type="term" value="F:metal ion binding"/>
    <property type="evidence" value="ECO:0007669"/>
    <property type="project" value="UniProtKB-KW"/>
</dbReference>
<feature type="domain" description="NADH-ubiquinone oxidoreductase 51kDa subunit FMN-binding" evidence="6">
    <location>
        <begin position="39"/>
        <end position="210"/>
    </location>
</feature>
<keyword evidence="5" id="KW-0411">Iron-sulfur</keyword>
<feature type="non-terminal residue" evidence="7">
    <location>
        <position position="260"/>
    </location>
</feature>
<keyword evidence="4" id="KW-0408">Iron</keyword>
<evidence type="ECO:0000259" key="6">
    <source>
        <dbReference type="Pfam" id="PF01512"/>
    </source>
</evidence>
<dbReference type="PANTHER" id="PTHR43578">
    <property type="entry name" value="NADH-QUINONE OXIDOREDUCTASE SUBUNIT F"/>
    <property type="match status" value="1"/>
</dbReference>
<organism evidence="7">
    <name type="scientific">marine sediment metagenome</name>
    <dbReference type="NCBI Taxonomy" id="412755"/>
    <lineage>
        <taxon>unclassified sequences</taxon>
        <taxon>metagenomes</taxon>
        <taxon>ecological metagenomes</taxon>
    </lineage>
</organism>
<dbReference type="InterPro" id="IPR011538">
    <property type="entry name" value="Nuo51_FMN-bd"/>
</dbReference>
<name>X1PNT7_9ZZZZ</name>
<dbReference type="Gene3D" id="3.40.50.11540">
    <property type="entry name" value="NADH-ubiquinone oxidoreductase 51kDa subunit"/>
    <property type="match status" value="1"/>
</dbReference>
<dbReference type="FunFam" id="3.40.50.11540:FF:000001">
    <property type="entry name" value="NADH dehydrogenase [ubiquinone] flavoprotein 1, mitochondrial"/>
    <property type="match status" value="1"/>
</dbReference>
<dbReference type="GO" id="GO:0051539">
    <property type="term" value="F:4 iron, 4 sulfur cluster binding"/>
    <property type="evidence" value="ECO:0007669"/>
    <property type="project" value="UniProtKB-KW"/>
</dbReference>
<dbReference type="SUPFAM" id="SSF142019">
    <property type="entry name" value="Nqo1 FMN-binding domain-like"/>
    <property type="match status" value="1"/>
</dbReference>
<feature type="non-terminal residue" evidence="7">
    <location>
        <position position="1"/>
    </location>
</feature>
<evidence type="ECO:0000256" key="4">
    <source>
        <dbReference type="ARBA" id="ARBA00023004"/>
    </source>
</evidence>
<dbReference type="EMBL" id="BARV01028056">
    <property type="protein sequence ID" value="GAI44196.1"/>
    <property type="molecule type" value="Genomic_DNA"/>
</dbReference>
<keyword evidence="3" id="KW-0479">Metal-binding</keyword>
<gene>
    <name evidence="7" type="ORF">S06H3_45012</name>
</gene>